<dbReference type="AlphaFoldDB" id="A0A1Q8RNV1"/>
<keyword evidence="3" id="KW-0808">Transferase</keyword>
<keyword evidence="1" id="KW-0472">Membrane</keyword>
<organism evidence="3 4">
    <name type="scientific">Colletotrichum chlorophyti</name>
    <dbReference type="NCBI Taxonomy" id="708187"/>
    <lineage>
        <taxon>Eukaryota</taxon>
        <taxon>Fungi</taxon>
        <taxon>Dikarya</taxon>
        <taxon>Ascomycota</taxon>
        <taxon>Pezizomycotina</taxon>
        <taxon>Sordariomycetes</taxon>
        <taxon>Hypocreomycetidae</taxon>
        <taxon>Glomerellales</taxon>
        <taxon>Glomerellaceae</taxon>
        <taxon>Colletotrichum</taxon>
    </lineage>
</organism>
<reference evidence="3 4" key="1">
    <citation type="submission" date="2016-11" db="EMBL/GenBank/DDBJ databases">
        <title>Draft Genome Assembly of Colletotrichum chlorophyti a pathogen of herbaceous plants.</title>
        <authorList>
            <person name="Gan P."/>
            <person name="Narusaka M."/>
            <person name="Tsushima A."/>
            <person name="Narusaka Y."/>
            <person name="Takano Y."/>
            <person name="Shirasu K."/>
        </authorList>
    </citation>
    <scope>NUCLEOTIDE SEQUENCE [LARGE SCALE GENOMIC DNA]</scope>
    <source>
        <strain evidence="3 4">NTL11</strain>
    </source>
</reference>
<comment type="caution">
    <text evidence="3">The sequence shown here is derived from an EMBL/GenBank/DDBJ whole genome shotgun (WGS) entry which is preliminary data.</text>
</comment>
<dbReference type="PANTHER" id="PTHR12203:SF63">
    <property type="entry name" value="GLYCOSYL TRANSFERASE CAP10 DOMAIN-CONTAINING PROTEIN"/>
    <property type="match status" value="1"/>
</dbReference>
<dbReference type="EMBL" id="MPGH01000138">
    <property type="protein sequence ID" value="OLN85992.1"/>
    <property type="molecule type" value="Genomic_DNA"/>
</dbReference>
<evidence type="ECO:0000313" key="3">
    <source>
        <dbReference type="EMBL" id="OLN85992.1"/>
    </source>
</evidence>
<evidence type="ECO:0000313" key="4">
    <source>
        <dbReference type="Proteomes" id="UP000186583"/>
    </source>
</evidence>
<feature type="domain" description="Glycosyl transferase CAP10" evidence="2">
    <location>
        <begin position="143"/>
        <end position="419"/>
    </location>
</feature>
<dbReference type="GO" id="GO:0016740">
    <property type="term" value="F:transferase activity"/>
    <property type="evidence" value="ECO:0007669"/>
    <property type="project" value="UniProtKB-KW"/>
</dbReference>
<proteinExistence type="predicted"/>
<dbReference type="Proteomes" id="UP000186583">
    <property type="component" value="Unassembled WGS sequence"/>
</dbReference>
<keyword evidence="1" id="KW-1133">Transmembrane helix</keyword>
<protein>
    <submittedName>
        <fullName evidence="3">O-glucosyltransferase rumi-like protein</fullName>
    </submittedName>
</protein>
<dbReference type="SMART" id="SM00672">
    <property type="entry name" value="CAP10"/>
    <property type="match status" value="1"/>
</dbReference>
<gene>
    <name evidence="3" type="ORF">CCHL11_05339</name>
</gene>
<dbReference type="PANTHER" id="PTHR12203">
    <property type="entry name" value="KDEL LYS-ASP-GLU-LEU CONTAINING - RELATED"/>
    <property type="match status" value="1"/>
</dbReference>
<evidence type="ECO:0000256" key="1">
    <source>
        <dbReference type="SAM" id="Phobius"/>
    </source>
</evidence>
<sequence>MRSQRVTRRLWSVLVVSTFGVIIYVLFRPLRSLRGRPPGSPSGYQAESNLRAGNTDFKNLRLTEGECQSAFPGLTSEIDRAVAEGEFRLNVSDAYTSLLGEIKENKILIHRAPRPVDMSEQWIQRQSAALHQLNRALLTSPTLLPDTIFNLYIQDVPVPNSWSHSRPATPPSSPRHIFPIPHFSFWAWDQPFIRSIPHAAAAIATLEASLPFEGKDPRAIWRGTTWFNNPASANPRSRQDLLLKTKGAAWADVQALTWTSNSQDAGNVVAIEDFCRYKYVIYTEGVSYSGRLQFHQLCESVLLTPPFEWMQHTTHLVKPVYSSTLLGSEAKSDGFPSPRALEAWPDTAGAEEADVVFVRPDWSDLEATIQWLEGHPEVARGIARRQREKFAGQGYLSPGAEVCYWRSLIRGWSTVVRSDEDGLGDGVSFEEFTVKSGGSRKGR</sequence>
<dbReference type="InterPro" id="IPR006598">
    <property type="entry name" value="CAP10"/>
</dbReference>
<accession>A0A1Q8RNV1</accession>
<name>A0A1Q8RNV1_9PEZI</name>
<keyword evidence="4" id="KW-1185">Reference proteome</keyword>
<dbReference type="InterPro" id="IPR051091">
    <property type="entry name" value="O-Glucosyltr/Glycosyltrsf_90"/>
</dbReference>
<dbReference type="OrthoDB" id="202415at2759"/>
<evidence type="ECO:0000259" key="2">
    <source>
        <dbReference type="SMART" id="SM00672"/>
    </source>
</evidence>
<dbReference type="Pfam" id="PF05686">
    <property type="entry name" value="Glyco_transf_90"/>
    <property type="match status" value="1"/>
</dbReference>
<keyword evidence="1" id="KW-0812">Transmembrane</keyword>
<feature type="transmembrane region" description="Helical" evidence="1">
    <location>
        <begin position="9"/>
        <end position="27"/>
    </location>
</feature>